<dbReference type="OrthoDB" id="1702343at2759"/>
<dbReference type="SUPFAM" id="SSF47895">
    <property type="entry name" value="Transducin (alpha subunit), insertion domain"/>
    <property type="match status" value="1"/>
</dbReference>
<evidence type="ECO:0000256" key="2">
    <source>
        <dbReference type="ARBA" id="ARBA00023134"/>
    </source>
</evidence>
<evidence type="ECO:0000313" key="6">
    <source>
        <dbReference type="EMBL" id="MQM02798.1"/>
    </source>
</evidence>
<accession>A0A843W721</accession>
<keyword evidence="4" id="KW-0479">Metal-binding</keyword>
<reference evidence="6" key="1">
    <citation type="submission" date="2017-07" db="EMBL/GenBank/DDBJ databases">
        <title>Taro Niue Genome Assembly and Annotation.</title>
        <authorList>
            <person name="Atibalentja N."/>
            <person name="Keating K."/>
            <person name="Fields C.J."/>
        </authorList>
    </citation>
    <scope>NUCLEOTIDE SEQUENCE</scope>
    <source>
        <strain evidence="6">Niue_2</strain>
        <tissue evidence="6">Leaf</tissue>
    </source>
</reference>
<dbReference type="GO" id="GO:0005525">
    <property type="term" value="F:GTP binding"/>
    <property type="evidence" value="ECO:0007669"/>
    <property type="project" value="UniProtKB-KW"/>
</dbReference>
<dbReference type="AlphaFoldDB" id="A0A843W721"/>
<dbReference type="Proteomes" id="UP000652761">
    <property type="component" value="Unassembled WGS sequence"/>
</dbReference>
<keyword evidence="1 3" id="KW-0547">Nucleotide-binding</keyword>
<dbReference type="EMBL" id="NMUH01002920">
    <property type="protein sequence ID" value="MQM02798.1"/>
    <property type="molecule type" value="Genomic_DNA"/>
</dbReference>
<keyword evidence="5" id="KW-0472">Membrane</keyword>
<evidence type="ECO:0000256" key="4">
    <source>
        <dbReference type="PIRSR" id="PIRSR601019-2"/>
    </source>
</evidence>
<dbReference type="GO" id="GO:0003924">
    <property type="term" value="F:GTPase activity"/>
    <property type="evidence" value="ECO:0007669"/>
    <property type="project" value="InterPro"/>
</dbReference>
<comment type="caution">
    <text evidence="6">The sequence shown here is derived from an EMBL/GenBank/DDBJ whole genome shotgun (WGS) entry which is preliminary data.</text>
</comment>
<dbReference type="InterPro" id="IPR001019">
    <property type="entry name" value="Gprotein_alpha_su"/>
</dbReference>
<feature type="binding site" evidence="4">
    <location>
        <position position="169"/>
    </location>
    <ligand>
        <name>Mg(2+)</name>
        <dbReference type="ChEBI" id="CHEBI:18420"/>
    </ligand>
</feature>
<dbReference type="PANTHER" id="PTHR10218">
    <property type="entry name" value="GTP-BINDING PROTEIN ALPHA SUBUNIT"/>
    <property type="match status" value="1"/>
</dbReference>
<keyword evidence="5" id="KW-0812">Transmembrane</keyword>
<dbReference type="PANTHER" id="PTHR10218:SF334">
    <property type="entry name" value="EXTRA-LARGE GUANINE NUCLEOTIDE-BINDING PROTEIN 3"/>
    <property type="match status" value="1"/>
</dbReference>
<dbReference type="GO" id="GO:0005834">
    <property type="term" value="C:heterotrimeric G-protein complex"/>
    <property type="evidence" value="ECO:0007669"/>
    <property type="project" value="TreeGrafter"/>
</dbReference>
<dbReference type="InterPro" id="IPR011025">
    <property type="entry name" value="GproteinA_insert"/>
</dbReference>
<proteinExistence type="predicted"/>
<gene>
    <name evidence="6" type="ORF">Taro_035567</name>
</gene>
<dbReference type="GO" id="GO:0001664">
    <property type="term" value="F:G protein-coupled receptor binding"/>
    <property type="evidence" value="ECO:0007669"/>
    <property type="project" value="TreeGrafter"/>
</dbReference>
<keyword evidence="5" id="KW-1133">Transmembrane helix</keyword>
<sequence>MALGEGLAAILARLGVSTMSDDASVVSINIFITLLCACIVISHLLEENRWMNESITALLIVTNKVTAKGKALQPIGVYILSIQRGDLDAFFPAATREYATLVDEIWKDPAIQETYKRRNQLHLLPDVAEYFLNQAFLAFCKNWGSRAIEVSSNEYEPSDKDILYAEGVTQGNGLAFIEHPCFRNTPFVLVLNKWEEEKDVTYDDSFYSTDVSSLPFIRQE</sequence>
<feature type="binding site" evidence="3">
    <location>
        <begin position="163"/>
        <end position="169"/>
    </location>
    <ligand>
        <name>GTP</name>
        <dbReference type="ChEBI" id="CHEBI:37565"/>
    </ligand>
</feature>
<name>A0A843W721_COLES</name>
<dbReference type="Pfam" id="PF00503">
    <property type="entry name" value="G-alpha"/>
    <property type="match status" value="1"/>
</dbReference>
<organism evidence="6 7">
    <name type="scientific">Colocasia esculenta</name>
    <name type="common">Wild taro</name>
    <name type="synonym">Arum esculentum</name>
    <dbReference type="NCBI Taxonomy" id="4460"/>
    <lineage>
        <taxon>Eukaryota</taxon>
        <taxon>Viridiplantae</taxon>
        <taxon>Streptophyta</taxon>
        <taxon>Embryophyta</taxon>
        <taxon>Tracheophyta</taxon>
        <taxon>Spermatophyta</taxon>
        <taxon>Magnoliopsida</taxon>
        <taxon>Liliopsida</taxon>
        <taxon>Araceae</taxon>
        <taxon>Aroideae</taxon>
        <taxon>Colocasieae</taxon>
        <taxon>Colocasia</taxon>
    </lineage>
</organism>
<feature type="transmembrane region" description="Helical" evidence="5">
    <location>
        <begin position="23"/>
        <end position="45"/>
    </location>
</feature>
<protein>
    <submittedName>
        <fullName evidence="6">Uncharacterized protein</fullName>
    </submittedName>
</protein>
<keyword evidence="4" id="KW-0460">Magnesium</keyword>
<keyword evidence="7" id="KW-1185">Reference proteome</keyword>
<evidence type="ECO:0000256" key="1">
    <source>
        <dbReference type="ARBA" id="ARBA00022741"/>
    </source>
</evidence>
<dbReference type="GO" id="GO:0031683">
    <property type="term" value="F:G-protein beta/gamma-subunit complex binding"/>
    <property type="evidence" value="ECO:0007669"/>
    <property type="project" value="InterPro"/>
</dbReference>
<dbReference type="GO" id="GO:0046872">
    <property type="term" value="F:metal ion binding"/>
    <property type="evidence" value="ECO:0007669"/>
    <property type="project" value="UniProtKB-KW"/>
</dbReference>
<evidence type="ECO:0000256" key="3">
    <source>
        <dbReference type="PIRSR" id="PIRSR601019-1"/>
    </source>
</evidence>
<dbReference type="GO" id="GO:0007188">
    <property type="term" value="P:adenylate cyclase-modulating G protein-coupled receptor signaling pathway"/>
    <property type="evidence" value="ECO:0007669"/>
    <property type="project" value="TreeGrafter"/>
</dbReference>
<dbReference type="GO" id="GO:0005737">
    <property type="term" value="C:cytoplasm"/>
    <property type="evidence" value="ECO:0007669"/>
    <property type="project" value="TreeGrafter"/>
</dbReference>
<evidence type="ECO:0000313" key="7">
    <source>
        <dbReference type="Proteomes" id="UP000652761"/>
    </source>
</evidence>
<evidence type="ECO:0000256" key="5">
    <source>
        <dbReference type="SAM" id="Phobius"/>
    </source>
</evidence>
<dbReference type="Gene3D" id="1.10.400.10">
    <property type="entry name" value="GI Alpha 1, domain 2-like"/>
    <property type="match status" value="1"/>
</dbReference>
<keyword evidence="2 3" id="KW-0342">GTP-binding</keyword>